<organism evidence="1">
    <name type="scientific">marine sediment metagenome</name>
    <dbReference type="NCBI Taxonomy" id="412755"/>
    <lineage>
        <taxon>unclassified sequences</taxon>
        <taxon>metagenomes</taxon>
        <taxon>ecological metagenomes</taxon>
    </lineage>
</organism>
<dbReference type="EMBL" id="LAZR01000251">
    <property type="protein sequence ID" value="KKN79203.1"/>
    <property type="molecule type" value="Genomic_DNA"/>
</dbReference>
<accession>A0A0F9WL05</accession>
<sequence length="75" mass="9075">MEQDNLIAICPTDRLPERYPNIGKSDDILFMPHKFDKAYKGFTRKIGHNRDILIFQDYNNNVWHVSEIHRWYELP</sequence>
<comment type="caution">
    <text evidence="1">The sequence shown here is derived from an EMBL/GenBank/DDBJ whole genome shotgun (WGS) entry which is preliminary data.</text>
</comment>
<protein>
    <submittedName>
        <fullName evidence="1">Uncharacterized protein</fullName>
    </submittedName>
</protein>
<dbReference type="AlphaFoldDB" id="A0A0F9WL05"/>
<proteinExistence type="predicted"/>
<evidence type="ECO:0000313" key="1">
    <source>
        <dbReference type="EMBL" id="KKN79203.1"/>
    </source>
</evidence>
<name>A0A0F9WL05_9ZZZZ</name>
<gene>
    <name evidence="1" type="ORF">LCGC14_0342200</name>
</gene>
<reference evidence="1" key="1">
    <citation type="journal article" date="2015" name="Nature">
        <title>Complex archaea that bridge the gap between prokaryotes and eukaryotes.</title>
        <authorList>
            <person name="Spang A."/>
            <person name="Saw J.H."/>
            <person name="Jorgensen S.L."/>
            <person name="Zaremba-Niedzwiedzka K."/>
            <person name="Martijn J."/>
            <person name="Lind A.E."/>
            <person name="van Eijk R."/>
            <person name="Schleper C."/>
            <person name="Guy L."/>
            <person name="Ettema T.J."/>
        </authorList>
    </citation>
    <scope>NUCLEOTIDE SEQUENCE</scope>
</reference>